<keyword evidence="6" id="KW-1185">Reference proteome</keyword>
<evidence type="ECO:0000313" key="5">
    <source>
        <dbReference type="EMBL" id="AOH84266.1"/>
    </source>
</evidence>
<dbReference type="PANTHER" id="PTHR43017">
    <property type="entry name" value="GALACTOSIDE O-ACETYLTRANSFERASE"/>
    <property type="match status" value="1"/>
</dbReference>
<dbReference type="Pfam" id="PF00132">
    <property type="entry name" value="Hexapep"/>
    <property type="match status" value="1"/>
</dbReference>
<evidence type="ECO:0000256" key="3">
    <source>
        <dbReference type="ARBA" id="ARBA00023315"/>
    </source>
</evidence>
<proteinExistence type="inferred from homology"/>
<dbReference type="InterPro" id="IPR039369">
    <property type="entry name" value="LacA-like"/>
</dbReference>
<dbReference type="EC" id="2.3.1.-" evidence="4"/>
<dbReference type="AlphaFoldDB" id="A0A1B3ZA18"/>
<evidence type="ECO:0000256" key="2">
    <source>
        <dbReference type="ARBA" id="ARBA00022737"/>
    </source>
</evidence>
<dbReference type="GO" id="GO:0008870">
    <property type="term" value="F:galactoside O-acetyltransferase activity"/>
    <property type="evidence" value="ECO:0007669"/>
    <property type="project" value="TreeGrafter"/>
</dbReference>
<name>A0A1B3ZA18_9SPHN</name>
<evidence type="ECO:0000256" key="4">
    <source>
        <dbReference type="RuleBase" id="RU367021"/>
    </source>
</evidence>
<protein>
    <recommendedName>
        <fullName evidence="4">Acetyltransferase</fullName>
        <ecNumber evidence="4">2.3.1.-</ecNumber>
    </recommendedName>
</protein>
<keyword evidence="2" id="KW-0677">Repeat</keyword>
<dbReference type="Proteomes" id="UP000094256">
    <property type="component" value="Chromosome"/>
</dbReference>
<dbReference type="SUPFAM" id="SSF51161">
    <property type="entry name" value="Trimeric LpxA-like enzymes"/>
    <property type="match status" value="1"/>
</dbReference>
<comment type="similarity">
    <text evidence="4">Belongs to the transferase hexapeptide repeat family.</text>
</comment>
<dbReference type="InterPro" id="IPR001451">
    <property type="entry name" value="Hexapep"/>
</dbReference>
<dbReference type="PROSITE" id="PS00101">
    <property type="entry name" value="HEXAPEP_TRANSFERASES"/>
    <property type="match status" value="1"/>
</dbReference>
<accession>A0A1B3ZA18</accession>
<dbReference type="CDD" id="cd04647">
    <property type="entry name" value="LbH_MAT_like"/>
    <property type="match status" value="1"/>
</dbReference>
<dbReference type="EMBL" id="CP014168">
    <property type="protein sequence ID" value="AOH84266.1"/>
    <property type="molecule type" value="Genomic_DNA"/>
</dbReference>
<dbReference type="Gene3D" id="2.160.10.10">
    <property type="entry name" value="Hexapeptide repeat proteins"/>
    <property type="match status" value="1"/>
</dbReference>
<dbReference type="KEGG" id="span:AWL63_10065"/>
<dbReference type="InterPro" id="IPR018357">
    <property type="entry name" value="Hexapep_transf_CS"/>
</dbReference>
<sequence>MAKRILAYVDRRRDPEGYARRIGVRMGKGCRLIDVEFSTEPWLITLGDRVSATRTRFETHDGGVWVFRESDSDIDIIKPITVGSNVFIGYGTIILPGVTIGDNVVIGAGSVVSRDIPSDSVAVGVPARAIKTFDAYRDSTRAAADPTKSLNPKDKRAYFEKKYCKV</sequence>
<dbReference type="InterPro" id="IPR011004">
    <property type="entry name" value="Trimer_LpxA-like_sf"/>
</dbReference>
<reference evidence="5 6" key="1">
    <citation type="submission" date="2016-01" db="EMBL/GenBank/DDBJ databases">
        <title>Complete genome and mega plasmid sequence of Sphingomonas panacis DCY99 elicits systemic resistance in rice to Xanthomonas oryzae.</title>
        <authorList>
            <person name="Kim Y.J."/>
            <person name="Yang D.C."/>
            <person name="Sing P."/>
        </authorList>
    </citation>
    <scope>NUCLEOTIDE SEQUENCE [LARGE SCALE GENOMIC DNA]</scope>
    <source>
        <strain evidence="5 6">DCY99</strain>
    </source>
</reference>
<keyword evidence="3 4" id="KW-0012">Acyltransferase</keyword>
<evidence type="ECO:0000313" key="6">
    <source>
        <dbReference type="Proteomes" id="UP000094256"/>
    </source>
</evidence>
<dbReference type="STRING" id="1560345.AWL63_10065"/>
<dbReference type="OrthoDB" id="9815592at2"/>
<gene>
    <name evidence="5" type="ORF">AWL63_10065</name>
</gene>
<evidence type="ECO:0000256" key="1">
    <source>
        <dbReference type="ARBA" id="ARBA00022679"/>
    </source>
</evidence>
<dbReference type="PANTHER" id="PTHR43017:SF1">
    <property type="entry name" value="ACETYLTRANSFERASE YJL218W-RELATED"/>
    <property type="match status" value="1"/>
</dbReference>
<keyword evidence="1 4" id="KW-0808">Transferase</keyword>
<organism evidence="5 6">
    <name type="scientific">Sphingomonas panacis</name>
    <dbReference type="NCBI Taxonomy" id="1560345"/>
    <lineage>
        <taxon>Bacteria</taxon>
        <taxon>Pseudomonadati</taxon>
        <taxon>Pseudomonadota</taxon>
        <taxon>Alphaproteobacteria</taxon>
        <taxon>Sphingomonadales</taxon>
        <taxon>Sphingomonadaceae</taxon>
        <taxon>Sphingomonas</taxon>
    </lineage>
</organism>